<comment type="caution">
    <text evidence="2">The sequence shown here is derived from an EMBL/GenBank/DDBJ whole genome shotgun (WGS) entry which is preliminary data.</text>
</comment>
<accession>A0A1C7MFF1</accession>
<organism evidence="2 3">
    <name type="scientific">Grifola frondosa</name>
    <name type="common">Maitake</name>
    <name type="synonym">Polyporus frondosus</name>
    <dbReference type="NCBI Taxonomy" id="5627"/>
    <lineage>
        <taxon>Eukaryota</taxon>
        <taxon>Fungi</taxon>
        <taxon>Dikarya</taxon>
        <taxon>Basidiomycota</taxon>
        <taxon>Agaricomycotina</taxon>
        <taxon>Agaricomycetes</taxon>
        <taxon>Polyporales</taxon>
        <taxon>Grifolaceae</taxon>
        <taxon>Grifola</taxon>
    </lineage>
</organism>
<feature type="region of interest" description="Disordered" evidence="1">
    <location>
        <begin position="1"/>
        <end position="56"/>
    </location>
</feature>
<proteinExistence type="predicted"/>
<evidence type="ECO:0000313" key="3">
    <source>
        <dbReference type="Proteomes" id="UP000092993"/>
    </source>
</evidence>
<sequence length="436" mass="47888">MAKRARSSRSQDGAAPKAKKPRNKSSTTVRAGELTGAQRATGSAATSMRHDEGTRRVKARLTPACIPMFGDADILASVQNNATTSNHAPAVAHDDVVKPAASEPLTPELQTSSCQSSRYRSDEFPRCVSCIRRKGNDSCRFKGIRFFLRDPDKVVVGTRFKEGQGADSTPMEFPKDWNVPLTMSHVRETKVAVARALLPILKEDLQHLELNAIVHRPRETTVRATCDTCKTSIFSSTFMCRICGREACPDCFDQIKTLSVSLIETKLPSWRPALHVHPFLTCAKDAVHAAADFVPMSRFCKTELQNAITDMQDLLDMVEAESLLVPELKSSTSLTPGINSDTLTSALSRSSTPVEAPTWSISQAAPSETPPSHTTLRFSNDELTDNKFKQVWQKGEAIVVTGLLPRFGLQWTPQYFQEKHGSDRCSIVDPSEAIGS</sequence>
<evidence type="ECO:0000313" key="2">
    <source>
        <dbReference type="EMBL" id="OBZ75086.1"/>
    </source>
</evidence>
<gene>
    <name evidence="2" type="ORF">A0H81_05024</name>
</gene>
<dbReference type="Gene3D" id="2.60.120.650">
    <property type="entry name" value="Cupin"/>
    <property type="match status" value="1"/>
</dbReference>
<feature type="region of interest" description="Disordered" evidence="1">
    <location>
        <begin position="355"/>
        <end position="374"/>
    </location>
</feature>
<dbReference type="EMBL" id="LUGG01000004">
    <property type="protein sequence ID" value="OBZ75086.1"/>
    <property type="molecule type" value="Genomic_DNA"/>
</dbReference>
<protein>
    <submittedName>
        <fullName evidence="2">Uncharacterized protein</fullName>
    </submittedName>
</protein>
<dbReference type="AlphaFoldDB" id="A0A1C7MFF1"/>
<dbReference type="OrthoDB" id="1667110at2759"/>
<reference evidence="2 3" key="1">
    <citation type="submission" date="2016-03" db="EMBL/GenBank/DDBJ databases">
        <title>Whole genome sequencing of Grifola frondosa 9006-11.</title>
        <authorList>
            <person name="Min B."/>
            <person name="Park H."/>
            <person name="Kim J.-G."/>
            <person name="Cho H."/>
            <person name="Oh Y.-L."/>
            <person name="Kong W.-S."/>
            <person name="Choi I.-G."/>
        </authorList>
    </citation>
    <scope>NUCLEOTIDE SEQUENCE [LARGE SCALE GENOMIC DNA]</scope>
    <source>
        <strain evidence="2 3">9006-11</strain>
    </source>
</reference>
<keyword evidence="3" id="KW-1185">Reference proteome</keyword>
<name>A0A1C7MFF1_GRIFR</name>
<evidence type="ECO:0000256" key="1">
    <source>
        <dbReference type="SAM" id="MobiDB-lite"/>
    </source>
</evidence>
<dbReference type="Proteomes" id="UP000092993">
    <property type="component" value="Unassembled WGS sequence"/>
</dbReference>